<name>A0ABR7Q0R6_9BURK</name>
<dbReference type="EMBL" id="VZQQ01000083">
    <property type="protein sequence ID" value="MBC8752141.1"/>
    <property type="molecule type" value="Genomic_DNA"/>
</dbReference>
<keyword evidence="3" id="KW-1185">Reference proteome</keyword>
<proteinExistence type="predicted"/>
<dbReference type="Proteomes" id="UP000736373">
    <property type="component" value="Unassembled WGS sequence"/>
</dbReference>
<organism evidence="2 3">
    <name type="scientific">Paraburkholderia podalyriae</name>
    <dbReference type="NCBI Taxonomy" id="1938811"/>
    <lineage>
        <taxon>Bacteria</taxon>
        <taxon>Pseudomonadati</taxon>
        <taxon>Pseudomonadota</taxon>
        <taxon>Betaproteobacteria</taxon>
        <taxon>Burkholderiales</taxon>
        <taxon>Burkholderiaceae</taxon>
        <taxon>Paraburkholderia</taxon>
    </lineage>
</organism>
<dbReference type="RefSeq" id="WP_187639014.1">
    <property type="nucleotide sequence ID" value="NZ_VZQQ01000083.1"/>
</dbReference>
<reference evidence="2 3" key="1">
    <citation type="submission" date="2019-09" db="EMBL/GenBank/DDBJ databases">
        <title>Paraburkholderia podalyriae sp. nov., A South African Podalyria-associated rhizobium.</title>
        <authorList>
            <person name="Mavima L."/>
            <person name="Beukes C.W."/>
            <person name="Palmer M."/>
            <person name="De Meyer S.E."/>
            <person name="James E.K."/>
            <person name="Maluk M."/>
            <person name="Avontuur J.R."/>
            <person name="Chan W.Y."/>
            <person name="Venter S.N."/>
            <person name="Steenkamp E.T."/>
        </authorList>
    </citation>
    <scope>NUCLEOTIDE SEQUENCE [LARGE SCALE GENOMIC DNA]</scope>
    <source>
        <strain evidence="2 3">WC7.3b</strain>
    </source>
</reference>
<gene>
    <name evidence="2" type="ORF">F6X42_38580</name>
</gene>
<evidence type="ECO:0000256" key="1">
    <source>
        <dbReference type="SAM" id="MobiDB-lite"/>
    </source>
</evidence>
<protein>
    <recommendedName>
        <fullName evidence="4">TniQ protein</fullName>
    </recommendedName>
</protein>
<accession>A0ABR7Q0R6</accession>
<comment type="caution">
    <text evidence="2">The sequence shown here is derived from an EMBL/GenBank/DDBJ whole genome shotgun (WGS) entry which is preliminary data.</text>
</comment>
<evidence type="ECO:0000313" key="3">
    <source>
        <dbReference type="Proteomes" id="UP000736373"/>
    </source>
</evidence>
<evidence type="ECO:0008006" key="4">
    <source>
        <dbReference type="Google" id="ProtNLM"/>
    </source>
</evidence>
<feature type="region of interest" description="Disordered" evidence="1">
    <location>
        <begin position="351"/>
        <end position="377"/>
    </location>
</feature>
<sequence>MTRRFDILVPHHEPETPGLWCWRDDWHATGQSAFTLLAKFQRLNALSCAGLADCFGRREGRRSVSGSMDLRDARQFDVRRLTDVLRLPLEDIARAFVMPSHLARVIAVSTLRWCVRCAREGVHLTAFRLRTCRSCPVHHTPLEEGCAQCGLEIPFRLRPDVFRAPFSCPSCGTPWIVPSRGLDDLRVDGAYRRVLLRWAAGQHPAIQDGPQSDSLDAVWNICRPDEREVAGYASCTLFPDASDCADELLSGARSCYKAIRRQITREYSGQHQPCIASAAHHLRWRMDGRSTTPFCPVAQAVLRWRTKWEGFGVPEALLHPPAAWSARYRRLAVSLCADRGWRMERDNEPMADAAPVRDRTSRQFSHFPARSAAGTRS</sequence>
<evidence type="ECO:0000313" key="2">
    <source>
        <dbReference type="EMBL" id="MBC8752141.1"/>
    </source>
</evidence>